<gene>
    <name evidence="4" type="ORF">KCQ71_13975</name>
</gene>
<feature type="compositionally biased region" description="Basic and acidic residues" evidence="2">
    <location>
        <begin position="57"/>
        <end position="67"/>
    </location>
</feature>
<sequence length="398" mass="42159">MSLYVKALEEMRDLLASQKAEIINAALREKRALTPDDQSKSDNLDTALVDADKRLQAARQHEQREADIEASLTQGRKGAGTEERSDFDKFIRESRAGDGFDLQFRASDIERRAMSATGGTGKASVASTLWEYAVEASEILAYAQVMSTADGNTIPMPKATVHAEPGATDIPANDPIPEDDSTITTVDLSVAKRGYLTFVPNELLQDATFDVEGYIARNAGRALGLNVAQAAVAAAIAGFTTQGAVTPAGVLTGLGAQNEVGQGSDLLVDLFHSVIAPYRTSASAAWGVADLTAAVLRKLKTSTGDLVWQDGLTAGNPSVVLGKPVFIAPGFDTFAASKKPIFFGDWQALVVRIAGGLRFERSAEAGFKNDQTAFKAIVRRGAVALDPNAVKFLATPAV</sequence>
<dbReference type="InterPro" id="IPR024455">
    <property type="entry name" value="Phage_capsid"/>
</dbReference>
<name>A0ABS7SA99_9MICO</name>
<dbReference type="EMBL" id="JAGSHT010000013">
    <property type="protein sequence ID" value="MBZ2197269.1"/>
    <property type="molecule type" value="Genomic_DNA"/>
</dbReference>
<comment type="caution">
    <text evidence="4">The sequence shown here is derived from an EMBL/GenBank/DDBJ whole genome shotgun (WGS) entry which is preliminary data.</text>
</comment>
<keyword evidence="5" id="KW-1185">Reference proteome</keyword>
<evidence type="ECO:0000259" key="3">
    <source>
        <dbReference type="Pfam" id="PF05065"/>
    </source>
</evidence>
<dbReference type="NCBIfam" id="TIGR01554">
    <property type="entry name" value="major_cap_HK97"/>
    <property type="match status" value="1"/>
</dbReference>
<feature type="domain" description="Phage capsid-like C-terminal" evidence="3">
    <location>
        <begin position="125"/>
        <end position="393"/>
    </location>
</feature>
<reference evidence="4 5" key="1">
    <citation type="submission" date="2021-04" db="EMBL/GenBank/DDBJ databases">
        <title>Ruania sp. nov., isolated from sandy soil of mangrove forest.</title>
        <authorList>
            <person name="Ge X."/>
            <person name="Huang R."/>
            <person name="Liu W."/>
        </authorList>
    </citation>
    <scope>NUCLEOTIDE SEQUENCE [LARGE SCALE GENOMIC DNA]</scope>
    <source>
        <strain evidence="4 5">N2-46</strain>
    </source>
</reference>
<evidence type="ECO:0000313" key="4">
    <source>
        <dbReference type="EMBL" id="MBZ2197269.1"/>
    </source>
</evidence>
<protein>
    <submittedName>
        <fullName evidence="4">Phage major capsid protein</fullName>
    </submittedName>
</protein>
<dbReference type="Gene3D" id="3.30.2400.10">
    <property type="entry name" value="Major capsid protein gp5"/>
    <property type="match status" value="1"/>
</dbReference>
<dbReference type="RefSeq" id="WP_223406907.1">
    <property type="nucleotide sequence ID" value="NZ_JAGSHT010000013.1"/>
</dbReference>
<dbReference type="Proteomes" id="UP000826651">
    <property type="component" value="Unassembled WGS sequence"/>
</dbReference>
<evidence type="ECO:0000256" key="2">
    <source>
        <dbReference type="SAM" id="MobiDB-lite"/>
    </source>
</evidence>
<dbReference type="Gene3D" id="3.30.2320.10">
    <property type="entry name" value="hypothetical protein PF0899 domain"/>
    <property type="match status" value="1"/>
</dbReference>
<dbReference type="Pfam" id="PF05065">
    <property type="entry name" value="Phage_capsid"/>
    <property type="match status" value="1"/>
</dbReference>
<organism evidence="4 5">
    <name type="scientific">Occultella gossypii</name>
    <dbReference type="NCBI Taxonomy" id="2800820"/>
    <lineage>
        <taxon>Bacteria</taxon>
        <taxon>Bacillati</taxon>
        <taxon>Actinomycetota</taxon>
        <taxon>Actinomycetes</taxon>
        <taxon>Micrococcales</taxon>
        <taxon>Ruaniaceae</taxon>
        <taxon>Occultella</taxon>
    </lineage>
</organism>
<feature type="region of interest" description="Disordered" evidence="2">
    <location>
        <begin position="57"/>
        <end position="86"/>
    </location>
</feature>
<comment type="subcellular location">
    <subcellularLocation>
        <location evidence="1">Virion</location>
    </subcellularLocation>
</comment>
<evidence type="ECO:0000313" key="5">
    <source>
        <dbReference type="Proteomes" id="UP000826651"/>
    </source>
</evidence>
<evidence type="ECO:0000256" key="1">
    <source>
        <dbReference type="ARBA" id="ARBA00004328"/>
    </source>
</evidence>
<accession>A0ABS7SA99</accession>
<dbReference type="SUPFAM" id="SSF56563">
    <property type="entry name" value="Major capsid protein gp5"/>
    <property type="match status" value="1"/>
</dbReference>
<dbReference type="InterPro" id="IPR054612">
    <property type="entry name" value="Phage_capsid-like_C"/>
</dbReference>
<proteinExistence type="predicted"/>